<accession>A0A1I4H6C3</accession>
<reference evidence="3" key="1">
    <citation type="submission" date="2016-10" db="EMBL/GenBank/DDBJ databases">
        <authorList>
            <person name="Varghese N."/>
            <person name="Submissions S."/>
        </authorList>
    </citation>
    <scope>NUCLEOTIDE SEQUENCE [LARGE SCALE GENOMIC DNA]</scope>
    <source>
        <strain evidence="3">DSM 28453</strain>
    </source>
</reference>
<gene>
    <name evidence="2" type="ORF">SAMN04488036_11162</name>
</gene>
<dbReference type="Proteomes" id="UP000198851">
    <property type="component" value="Unassembled WGS sequence"/>
</dbReference>
<dbReference type="RefSeq" id="WP_244503664.1">
    <property type="nucleotide sequence ID" value="NZ_FOSZ01000011.1"/>
</dbReference>
<dbReference type="InterPro" id="IPR009683">
    <property type="entry name" value="Extensin-like_C"/>
</dbReference>
<feature type="domain" description="Extensin-like C-terminal" evidence="1">
    <location>
        <begin position="155"/>
        <end position="311"/>
    </location>
</feature>
<evidence type="ECO:0000313" key="3">
    <source>
        <dbReference type="Proteomes" id="UP000198851"/>
    </source>
</evidence>
<organism evidence="2 3">
    <name type="scientific">Shimia haliotis</name>
    <dbReference type="NCBI Taxonomy" id="1280847"/>
    <lineage>
        <taxon>Bacteria</taxon>
        <taxon>Pseudomonadati</taxon>
        <taxon>Pseudomonadota</taxon>
        <taxon>Alphaproteobacteria</taxon>
        <taxon>Rhodobacterales</taxon>
        <taxon>Roseobacteraceae</taxon>
    </lineage>
</organism>
<name>A0A1I4H6C3_9RHOB</name>
<dbReference type="InterPro" id="IPR009045">
    <property type="entry name" value="Zn_M74/Hedgehog-like"/>
</dbReference>
<dbReference type="AlphaFoldDB" id="A0A1I4H6C3"/>
<dbReference type="SUPFAM" id="SSF55166">
    <property type="entry name" value="Hedgehog/DD-peptidase"/>
    <property type="match status" value="1"/>
</dbReference>
<dbReference type="STRING" id="1280847.SAMN04488036_11162"/>
<keyword evidence="3" id="KW-1185">Reference proteome</keyword>
<dbReference type="Pfam" id="PF06904">
    <property type="entry name" value="Extensin-like_C"/>
    <property type="match status" value="1"/>
</dbReference>
<evidence type="ECO:0000259" key="1">
    <source>
        <dbReference type="Pfam" id="PF06904"/>
    </source>
</evidence>
<protein>
    <submittedName>
        <fullName evidence="2">Extensin-like protein C-terminus</fullName>
    </submittedName>
</protein>
<sequence>MTLRGGILTAFAVGALLAGDLATANAPEKSLRPVLRGDVFPQALPSLAPDQSLRPRVRPGWIDRAWNKTRREADPLAAAPQVAAAAVVPTSAKPARVLLPKNTSKATPASLPTGRDAVENGVTTTQRLRRSRLPDGMAYLCSSKVIIGKTHAPVAAALPGCGIPKGAIKLYQVADVKLSTPAVMTCETALALHRWVDNGAKEAVKNYGGGVSKLKVAAGYACRTRNNRPGAKISEHGRGKAIDISAIYTKSGEPISVLSDWGKGKKGRMLKKMHRAACGPFGTVLGPNADRYHKDHFHFDVANHRSGPYCR</sequence>
<dbReference type="EMBL" id="FOSZ01000011">
    <property type="protein sequence ID" value="SFL37838.1"/>
    <property type="molecule type" value="Genomic_DNA"/>
</dbReference>
<evidence type="ECO:0000313" key="2">
    <source>
        <dbReference type="EMBL" id="SFL37838.1"/>
    </source>
</evidence>
<proteinExistence type="predicted"/>